<evidence type="ECO:0000256" key="3">
    <source>
        <dbReference type="PROSITE-ProRule" id="PRU00221"/>
    </source>
</evidence>
<evidence type="ECO:0008006" key="6">
    <source>
        <dbReference type="Google" id="ProtNLM"/>
    </source>
</evidence>
<dbReference type="Gene3D" id="3.40.50.1460">
    <property type="match status" value="1"/>
</dbReference>
<name>A0ABQ4CXR8_9ACTN</name>
<sequence>MPDGDGHRRFLVSVGVTTGLSASRAALAGSVESMAALFTEQFGYARVPSFGLDPSAQRFRTELRRFCREREPDDVVVVYHTGHADLVGERHRLWMGGTEDPYSDTVSTSELAELMLAETPLRHALLILDSCFAGHGGAEALLTGMRSVARAEGKTLVVLTASHPLEQVRAGDFARLFGEAVRHKATAGHEPRYLSLSAVAAHIMANPGRPGWQTVSVSELFRSTAQLPFLPNQRYDTRLHGLDLFTQLRMAQGAAREEEIAQHFLPRARGVDLPTETGWWFEGRHLALRELVGWLASDEDRRSRVVTGDPGSGKSAVVSRLAVLSDPALRAAVPRGAGLPADTVPPVGAVDLAVHARRKPTQEVMDALCGAFDAPVNNLEGLLSAVRNRPLVVAVDALDEALDPVELVDGLLRPLLDWGPEVGLRLVLGTRRHLLPRLGPNVVRIDLDDDTHADPDAMLGYVRRLLLDGPGYRDVAPEVVSGVATAVTAAAGNSFLVARITARTLAARPPADEADPAWRAALPRTAAEAMRQDLDVRLGDAAGRARDLLTPVAYAQGGGLPWEDVWAPLASALSGRHYSDDDVLWLHRNAGAYLVESGDHDRSVYRLYHEALAEYLRADGDPARSHGVIADVLLDRVPIGPGGRRDWSRAQPYPVAHLATHAARSGRLDTLLAEAGFLVAARSAELLTALGAAEDERGRAATRVYQRAVHLVTASSGFGEAAAHLDFVARRSGADFLVEDVARQPVPRPWAVSWVRWAPEQLRLAVPSPESIEAIDCAVLGDGRGVAVTGSFDGVVRIWDLATGDQLAALPGHVGPINVLRCGTLADGRPVAVSAGFDRTVRSWDLESGRPLATILGPVERDARTFAQVSDQSGASFSARGGPITHLAVVSRPGRPPLAVTGSFDGTVRTWDVSAGRYRGVLVDRSRLVTGYSVRQTRTGGRSEFYGESQAPPIEAMDCAVLADGTAVAVLEAVDSSGGHTERLEVWDIDAHRLVRTIVIPVVDETWRRTSAIGRIICVSGLALIDSTFTTSPTVYDLGTGGPAGHLSLGGHGALAVADLPGTGWTAVSPGWGTLEVQPLPAGEKWSVPIGGPHVSAIAAGPATDAVPLAVTAGHDGLLRLWDLRPPQDAAAHPAIDLVAACTLPDGVGVVAGASRGTLTVWAAATGETVARHPLPGTAPQALRTLVLPDGTAIAAVVDDEQMCRVLSLADGGLLAEIDLLPPTDRAHRSWVFDRRRPGLVLRGDPGGAAMLVLDGKSHPGVYGLPAGEPVEWEVRSTDPTPAIVAESTGRARGWLGRLLGRRDGAVATAARATVVAAAALPSPDHDSLVVVDDRGTVHVVDARSGATRLRFQGFEPGAAVQQWSFTSEAYTVSAVGCGHDSTGRPIMVVAGRDGKPAGETTDDDFGDDGRARQVVRVFDLTDGTLLREHGAPDLPSAIVPMTLADGRTLICTRIGGSELLFSDLDALATPPSVYPYIDATTAFDADAPIRDVAFCEPDTVMVATSNGIVAIRLDPDALPKLIHAGG</sequence>
<dbReference type="InterPro" id="IPR011047">
    <property type="entry name" value="Quinoprotein_ADH-like_sf"/>
</dbReference>
<dbReference type="InterPro" id="IPR001680">
    <property type="entry name" value="WD40_rpt"/>
</dbReference>
<dbReference type="RefSeq" id="WP_203716896.1">
    <property type="nucleotide sequence ID" value="NZ_BONE01000053.1"/>
</dbReference>
<dbReference type="InterPro" id="IPR027417">
    <property type="entry name" value="P-loop_NTPase"/>
</dbReference>
<dbReference type="SUPFAM" id="SSF50998">
    <property type="entry name" value="Quinoprotein alcohol dehydrogenase-like"/>
    <property type="match status" value="1"/>
</dbReference>
<evidence type="ECO:0000313" key="5">
    <source>
        <dbReference type="Proteomes" id="UP000604117"/>
    </source>
</evidence>
<evidence type="ECO:0000313" key="4">
    <source>
        <dbReference type="EMBL" id="GIF76064.1"/>
    </source>
</evidence>
<proteinExistence type="predicted"/>
<dbReference type="PRINTS" id="PR00320">
    <property type="entry name" value="GPROTEINBRPT"/>
</dbReference>
<organism evidence="4 5">
    <name type="scientific">Asanoa siamensis</name>
    <dbReference type="NCBI Taxonomy" id="926357"/>
    <lineage>
        <taxon>Bacteria</taxon>
        <taxon>Bacillati</taxon>
        <taxon>Actinomycetota</taxon>
        <taxon>Actinomycetes</taxon>
        <taxon>Micromonosporales</taxon>
        <taxon>Micromonosporaceae</taxon>
        <taxon>Asanoa</taxon>
    </lineage>
</organism>
<dbReference type="Proteomes" id="UP000604117">
    <property type="component" value="Unassembled WGS sequence"/>
</dbReference>
<reference evidence="4 5" key="1">
    <citation type="submission" date="2021-01" db="EMBL/GenBank/DDBJ databases">
        <title>Whole genome shotgun sequence of Asanoa siamensis NBRC 107932.</title>
        <authorList>
            <person name="Komaki H."/>
            <person name="Tamura T."/>
        </authorList>
    </citation>
    <scope>NUCLEOTIDE SEQUENCE [LARGE SCALE GENOMIC DNA]</scope>
    <source>
        <strain evidence="4 5">NBRC 107932</strain>
    </source>
</reference>
<keyword evidence="2" id="KW-0677">Repeat</keyword>
<keyword evidence="5" id="KW-1185">Reference proteome</keyword>
<dbReference type="PANTHER" id="PTHR19855">
    <property type="entry name" value="WD40 REPEAT PROTEIN 12, 37"/>
    <property type="match status" value="1"/>
</dbReference>
<dbReference type="InterPro" id="IPR036322">
    <property type="entry name" value="WD40_repeat_dom_sf"/>
</dbReference>
<dbReference type="PROSITE" id="PS50082">
    <property type="entry name" value="WD_REPEATS_2"/>
    <property type="match status" value="3"/>
</dbReference>
<feature type="repeat" description="WD" evidence="3">
    <location>
        <begin position="788"/>
        <end position="809"/>
    </location>
</feature>
<dbReference type="SUPFAM" id="SSF50978">
    <property type="entry name" value="WD40 repeat-like"/>
    <property type="match status" value="1"/>
</dbReference>
<dbReference type="SUPFAM" id="SSF52540">
    <property type="entry name" value="P-loop containing nucleoside triphosphate hydrolases"/>
    <property type="match status" value="1"/>
</dbReference>
<dbReference type="Pfam" id="PF00400">
    <property type="entry name" value="WD40"/>
    <property type="match status" value="1"/>
</dbReference>
<dbReference type="SMART" id="SM00320">
    <property type="entry name" value="WD40"/>
    <property type="match status" value="4"/>
</dbReference>
<dbReference type="Gene3D" id="2.130.10.10">
    <property type="entry name" value="YVTN repeat-like/Quinoprotein amine dehydrogenase"/>
    <property type="match status" value="3"/>
</dbReference>
<evidence type="ECO:0000256" key="1">
    <source>
        <dbReference type="ARBA" id="ARBA00022574"/>
    </source>
</evidence>
<dbReference type="InterPro" id="IPR015943">
    <property type="entry name" value="WD40/YVTN_repeat-like_dom_sf"/>
</dbReference>
<gene>
    <name evidence="4" type="ORF">Asi02nite_55820</name>
</gene>
<dbReference type="PANTHER" id="PTHR19855:SF11">
    <property type="entry name" value="RIBOSOME BIOGENESIS PROTEIN WDR12"/>
    <property type="match status" value="1"/>
</dbReference>
<evidence type="ECO:0000256" key="2">
    <source>
        <dbReference type="ARBA" id="ARBA00022737"/>
    </source>
</evidence>
<dbReference type="InterPro" id="IPR020472">
    <property type="entry name" value="WD40_PAC1"/>
</dbReference>
<protein>
    <recommendedName>
        <fullName evidence="6">WD40 repeat protein</fullName>
    </recommendedName>
</protein>
<keyword evidence="1 3" id="KW-0853">WD repeat</keyword>
<feature type="repeat" description="WD" evidence="3">
    <location>
        <begin position="833"/>
        <end position="854"/>
    </location>
</feature>
<dbReference type="EMBL" id="BONE01000053">
    <property type="protein sequence ID" value="GIF76064.1"/>
    <property type="molecule type" value="Genomic_DNA"/>
</dbReference>
<feature type="repeat" description="WD" evidence="3">
    <location>
        <begin position="900"/>
        <end position="921"/>
    </location>
</feature>
<accession>A0ABQ4CXR8</accession>
<comment type="caution">
    <text evidence="4">The sequence shown here is derived from an EMBL/GenBank/DDBJ whole genome shotgun (WGS) entry which is preliminary data.</text>
</comment>